<evidence type="ECO:0000313" key="2">
    <source>
        <dbReference type="EMBL" id="KJK53488.1"/>
    </source>
</evidence>
<proteinExistence type="predicted"/>
<dbReference type="Pfam" id="PF13577">
    <property type="entry name" value="SnoaL_4"/>
    <property type="match status" value="1"/>
</dbReference>
<dbReference type="Proteomes" id="UP000033393">
    <property type="component" value="Unassembled WGS sequence"/>
</dbReference>
<dbReference type="SUPFAM" id="SSF54427">
    <property type="entry name" value="NTF2-like"/>
    <property type="match status" value="1"/>
</dbReference>
<name>A0A0F0HIB8_LENAE</name>
<dbReference type="STRING" id="68170.GCA_000974445_08024"/>
<sequence length="145" mass="16140">MGVIAVSVYIEVLTFYARQMRLLDALDVEGYANTFTEDGVTDHAHRGEKIEGRAAMIAGAKHALPRYAGVAVRHWNDHYLVDEVDENTLNVTYCSLVTRTDAEGAVTFEPTFFIEDVLVRVDGELLTRSRTIHRDGQAKQVAQAS</sequence>
<evidence type="ECO:0000313" key="3">
    <source>
        <dbReference type="Proteomes" id="UP000033393"/>
    </source>
</evidence>
<gene>
    <name evidence="2" type="ORF">UK23_00320</name>
</gene>
<keyword evidence="3" id="KW-1185">Reference proteome</keyword>
<feature type="domain" description="SnoaL-like" evidence="1">
    <location>
        <begin position="11"/>
        <end position="131"/>
    </location>
</feature>
<dbReference type="InterPro" id="IPR037401">
    <property type="entry name" value="SnoaL-like"/>
</dbReference>
<evidence type="ECO:0000259" key="1">
    <source>
        <dbReference type="Pfam" id="PF13577"/>
    </source>
</evidence>
<protein>
    <recommendedName>
        <fullName evidence="1">SnoaL-like domain-containing protein</fullName>
    </recommendedName>
</protein>
<dbReference type="Gene3D" id="3.10.450.50">
    <property type="match status" value="1"/>
</dbReference>
<dbReference type="PATRIC" id="fig|68170.10.peg.66"/>
<dbReference type="AlphaFoldDB" id="A0A0F0HIB8"/>
<organism evidence="2 3">
    <name type="scientific">Lentzea aerocolonigenes</name>
    <name type="common">Lechevalieria aerocolonigenes</name>
    <name type="synonym">Saccharothrix aerocolonigenes</name>
    <dbReference type="NCBI Taxonomy" id="68170"/>
    <lineage>
        <taxon>Bacteria</taxon>
        <taxon>Bacillati</taxon>
        <taxon>Actinomycetota</taxon>
        <taxon>Actinomycetes</taxon>
        <taxon>Pseudonocardiales</taxon>
        <taxon>Pseudonocardiaceae</taxon>
        <taxon>Lentzea</taxon>
    </lineage>
</organism>
<accession>A0A0F0HIB8</accession>
<comment type="caution">
    <text evidence="2">The sequence shown here is derived from an EMBL/GenBank/DDBJ whole genome shotgun (WGS) entry which is preliminary data.</text>
</comment>
<dbReference type="EMBL" id="JYJG01000001">
    <property type="protein sequence ID" value="KJK53488.1"/>
    <property type="molecule type" value="Genomic_DNA"/>
</dbReference>
<dbReference type="InterPro" id="IPR032710">
    <property type="entry name" value="NTF2-like_dom_sf"/>
</dbReference>
<dbReference type="OrthoDB" id="9130903at2"/>
<reference evidence="2 3" key="1">
    <citation type="submission" date="2015-02" db="EMBL/GenBank/DDBJ databases">
        <authorList>
            <person name="Ju K.-S."/>
            <person name="Doroghazi J.R."/>
            <person name="Metcalf W."/>
        </authorList>
    </citation>
    <scope>NUCLEOTIDE SEQUENCE [LARGE SCALE GENOMIC DNA]</scope>
    <source>
        <strain evidence="2 3">NRRL B-16140</strain>
    </source>
</reference>